<gene>
    <name evidence="2" type="ORF">BJ508DRAFT_327429</name>
</gene>
<reference evidence="2 3" key="1">
    <citation type="journal article" date="2018" name="Nat. Ecol. Evol.">
        <title>Pezizomycetes genomes reveal the molecular basis of ectomycorrhizal truffle lifestyle.</title>
        <authorList>
            <person name="Murat C."/>
            <person name="Payen T."/>
            <person name="Noel B."/>
            <person name="Kuo A."/>
            <person name="Morin E."/>
            <person name="Chen J."/>
            <person name="Kohler A."/>
            <person name="Krizsan K."/>
            <person name="Balestrini R."/>
            <person name="Da Silva C."/>
            <person name="Montanini B."/>
            <person name="Hainaut M."/>
            <person name="Levati E."/>
            <person name="Barry K.W."/>
            <person name="Belfiori B."/>
            <person name="Cichocki N."/>
            <person name="Clum A."/>
            <person name="Dockter R.B."/>
            <person name="Fauchery L."/>
            <person name="Guy J."/>
            <person name="Iotti M."/>
            <person name="Le Tacon F."/>
            <person name="Lindquist E.A."/>
            <person name="Lipzen A."/>
            <person name="Malagnac F."/>
            <person name="Mello A."/>
            <person name="Molinier V."/>
            <person name="Miyauchi S."/>
            <person name="Poulain J."/>
            <person name="Riccioni C."/>
            <person name="Rubini A."/>
            <person name="Sitrit Y."/>
            <person name="Splivallo R."/>
            <person name="Traeger S."/>
            <person name="Wang M."/>
            <person name="Zifcakova L."/>
            <person name="Wipf D."/>
            <person name="Zambonelli A."/>
            <person name="Paolocci F."/>
            <person name="Nowrousian M."/>
            <person name="Ottonello S."/>
            <person name="Baldrian P."/>
            <person name="Spatafora J.W."/>
            <person name="Henrissat B."/>
            <person name="Nagy L.G."/>
            <person name="Aury J.M."/>
            <person name="Wincker P."/>
            <person name="Grigoriev I.V."/>
            <person name="Bonfante P."/>
            <person name="Martin F.M."/>
        </authorList>
    </citation>
    <scope>NUCLEOTIDE SEQUENCE [LARGE SCALE GENOMIC DNA]</scope>
    <source>
        <strain evidence="2 3">RN42</strain>
    </source>
</reference>
<sequence length="102" mass="11590">MTAFLPIYFTRQRDWLVDLRIEQATLENPPQATCAVALYTPSAPPPPLFIPTAIICQHGCDLDFLNAVDRDRHHKQEHQTAPGQIPVNINDRDTRIRPSFAD</sequence>
<evidence type="ECO:0000313" key="3">
    <source>
        <dbReference type="Proteomes" id="UP000275078"/>
    </source>
</evidence>
<name>A0A3N4IF37_ASCIM</name>
<accession>A0A3N4IF37</accession>
<feature type="region of interest" description="Disordered" evidence="1">
    <location>
        <begin position="73"/>
        <end position="102"/>
    </location>
</feature>
<dbReference type="AlphaFoldDB" id="A0A3N4IF37"/>
<dbReference type="EMBL" id="ML119689">
    <property type="protein sequence ID" value="RPA80324.1"/>
    <property type="molecule type" value="Genomic_DNA"/>
</dbReference>
<evidence type="ECO:0000256" key="1">
    <source>
        <dbReference type="SAM" id="MobiDB-lite"/>
    </source>
</evidence>
<dbReference type="Proteomes" id="UP000275078">
    <property type="component" value="Unassembled WGS sequence"/>
</dbReference>
<keyword evidence="3" id="KW-1185">Reference proteome</keyword>
<proteinExistence type="predicted"/>
<evidence type="ECO:0000313" key="2">
    <source>
        <dbReference type="EMBL" id="RPA80324.1"/>
    </source>
</evidence>
<organism evidence="2 3">
    <name type="scientific">Ascobolus immersus RN42</name>
    <dbReference type="NCBI Taxonomy" id="1160509"/>
    <lineage>
        <taxon>Eukaryota</taxon>
        <taxon>Fungi</taxon>
        <taxon>Dikarya</taxon>
        <taxon>Ascomycota</taxon>
        <taxon>Pezizomycotina</taxon>
        <taxon>Pezizomycetes</taxon>
        <taxon>Pezizales</taxon>
        <taxon>Ascobolaceae</taxon>
        <taxon>Ascobolus</taxon>
    </lineage>
</organism>
<protein>
    <submittedName>
        <fullName evidence="2">Uncharacterized protein</fullName>
    </submittedName>
</protein>